<protein>
    <recommendedName>
        <fullName evidence="4">Alpha/beta hydrolase</fullName>
    </recommendedName>
</protein>
<name>A0A3S8R6T6_9FLAO</name>
<dbReference type="Proteomes" id="UP000274593">
    <property type="component" value="Chromosome"/>
</dbReference>
<sequence>MSKIVVVMIILAISLASNVQAQSLKHLLKTKKANSLKKCERKKGYWYKEKCWANFTEFDTNITKENIDSVVTEQINAAKNYGLTIDGDAKVTTFFMPEREGKQIFAITVYEENNQQYTLIQMGVFKEKKVNNLQAILIEGHIMDFGENQEEMQKAVRASGTSQARMYITDNKDKFTSQGRLKYMNTEKTVPFKLIAGEELVGMGDTTLKVKGDEVFLNGTLGTKAYKQFKYLIKEHPEVKTVVLQNVPGSINDEVNMHTGRLIREAGLNTKVLADSEISSGGVDLFCAGKERIVTKGAKLGIHSWGGNGISANDLPKDHPAHQYQLTYFTMCLGVDKGPDFYFLTLESAHADDMYWMKDQEIKNWTVATKFIEQ</sequence>
<evidence type="ECO:0000313" key="3">
    <source>
        <dbReference type="Proteomes" id="UP000274593"/>
    </source>
</evidence>
<dbReference type="KEGG" id="tsig:D6T69_08050"/>
<gene>
    <name evidence="2" type="ORF">D6T69_08050</name>
</gene>
<keyword evidence="3" id="KW-1185">Reference proteome</keyword>
<feature type="chain" id="PRO_5019579438" description="Alpha/beta hydrolase" evidence="1">
    <location>
        <begin position="22"/>
        <end position="374"/>
    </location>
</feature>
<accession>A0A3S8R6T6</accession>
<evidence type="ECO:0000256" key="1">
    <source>
        <dbReference type="SAM" id="SignalP"/>
    </source>
</evidence>
<evidence type="ECO:0008006" key="4">
    <source>
        <dbReference type="Google" id="ProtNLM"/>
    </source>
</evidence>
<proteinExistence type="predicted"/>
<feature type="signal peptide" evidence="1">
    <location>
        <begin position="1"/>
        <end position="21"/>
    </location>
</feature>
<reference evidence="2 3" key="1">
    <citation type="submission" date="2018-09" db="EMBL/GenBank/DDBJ databases">
        <title>Insights into the microbiota of Asian seabass (Lates calcarifer) with tenacibaculosis symptoms and description of sp. nov. Tenacibaculum singaporense.</title>
        <authorList>
            <person name="Miyake S."/>
            <person name="Soh M."/>
            <person name="Azman M.N."/>
            <person name="Ngoh S.Y."/>
            <person name="Orban L."/>
        </authorList>
    </citation>
    <scope>NUCLEOTIDE SEQUENCE [LARGE SCALE GENOMIC DNA]</scope>
    <source>
        <strain evidence="2 3">DSM 106434</strain>
    </source>
</reference>
<keyword evidence="1" id="KW-0732">Signal</keyword>
<evidence type="ECO:0000313" key="2">
    <source>
        <dbReference type="EMBL" id="AZJ35476.1"/>
    </source>
</evidence>
<dbReference type="AlphaFoldDB" id="A0A3S8R6T6"/>
<dbReference type="RefSeq" id="WP_125067255.1">
    <property type="nucleotide sequence ID" value="NZ_CP032548.1"/>
</dbReference>
<organism evidence="2 3">
    <name type="scientific">Tenacibaculum singaporense</name>
    <dbReference type="NCBI Taxonomy" id="2358479"/>
    <lineage>
        <taxon>Bacteria</taxon>
        <taxon>Pseudomonadati</taxon>
        <taxon>Bacteroidota</taxon>
        <taxon>Flavobacteriia</taxon>
        <taxon>Flavobacteriales</taxon>
        <taxon>Flavobacteriaceae</taxon>
        <taxon>Tenacibaculum</taxon>
    </lineage>
</organism>
<dbReference type="EMBL" id="CP032548">
    <property type="protein sequence ID" value="AZJ35476.1"/>
    <property type="molecule type" value="Genomic_DNA"/>
</dbReference>